<feature type="domain" description="HotDog ACOT-type" evidence="4">
    <location>
        <begin position="8"/>
        <end position="120"/>
    </location>
</feature>
<dbReference type="InterPro" id="IPR033120">
    <property type="entry name" value="HOTDOG_ACOT"/>
</dbReference>
<accession>A0A840PSC1</accession>
<comment type="caution">
    <text evidence="5">The sequence shown here is derived from an EMBL/GenBank/DDBJ whole genome shotgun (WGS) entry which is preliminary data.</text>
</comment>
<proteinExistence type="inferred from homology"/>
<dbReference type="GO" id="GO:0052816">
    <property type="term" value="F:long-chain fatty acyl-CoA hydrolase activity"/>
    <property type="evidence" value="ECO:0007669"/>
    <property type="project" value="TreeGrafter"/>
</dbReference>
<evidence type="ECO:0000259" key="4">
    <source>
        <dbReference type="PROSITE" id="PS51770"/>
    </source>
</evidence>
<reference evidence="5 6" key="1">
    <citation type="submission" date="2020-08" db="EMBL/GenBank/DDBJ databases">
        <title>Genomic Encyclopedia of Type Strains, Phase IV (KMG-IV): sequencing the most valuable type-strain genomes for metagenomic binning, comparative biology and taxonomic classification.</title>
        <authorList>
            <person name="Goeker M."/>
        </authorList>
    </citation>
    <scope>NUCLEOTIDE SEQUENCE [LARGE SCALE GENOMIC DNA]</scope>
    <source>
        <strain evidence="5 6">DSM 10633</strain>
    </source>
</reference>
<dbReference type="Pfam" id="PF03061">
    <property type="entry name" value="4HBT"/>
    <property type="match status" value="1"/>
</dbReference>
<dbReference type="PANTHER" id="PTHR11049">
    <property type="entry name" value="ACYL COENZYME A THIOESTER HYDROLASE"/>
    <property type="match status" value="1"/>
</dbReference>
<keyword evidence="6" id="KW-1185">Reference proteome</keyword>
<sequence length="164" mass="18371">MSIAYPMSRSRSTQTRLVLPPDTNQYGSIFGGKILAYIDEIAAIACMKHTKKEVVTASFDSVDFVSPAYVGDMLELEAIVTSTGRTSMEVYVRVMSRNVKTGEEKLTTESFVTMVAIDKGGKPTPIPAIYPETEEEEKLYKAGLERQRLRKEKRNKVKEVVVQK</sequence>
<keyword evidence="2 3" id="KW-0378">Hydrolase</keyword>
<dbReference type="SUPFAM" id="SSF54637">
    <property type="entry name" value="Thioesterase/thiol ester dehydrase-isomerase"/>
    <property type="match status" value="1"/>
</dbReference>
<dbReference type="CDD" id="cd03442">
    <property type="entry name" value="BFIT_BACH"/>
    <property type="match status" value="1"/>
</dbReference>
<comment type="similarity">
    <text evidence="1">Belongs to the acyl coenzyme A hydrolase family.</text>
</comment>
<dbReference type="RefSeq" id="WP_016838520.1">
    <property type="nucleotide sequence ID" value="NZ_AP018335.1"/>
</dbReference>
<dbReference type="Proteomes" id="UP000557217">
    <property type="component" value="Unassembled WGS sequence"/>
</dbReference>
<evidence type="ECO:0000256" key="3">
    <source>
        <dbReference type="PROSITE-ProRule" id="PRU01106"/>
    </source>
</evidence>
<organism evidence="5 6">
    <name type="scientific">Ureibacillus thermosphaericus</name>
    <dbReference type="NCBI Taxonomy" id="51173"/>
    <lineage>
        <taxon>Bacteria</taxon>
        <taxon>Bacillati</taxon>
        <taxon>Bacillota</taxon>
        <taxon>Bacilli</taxon>
        <taxon>Bacillales</taxon>
        <taxon>Caryophanaceae</taxon>
        <taxon>Ureibacillus</taxon>
    </lineage>
</organism>
<dbReference type="InterPro" id="IPR040170">
    <property type="entry name" value="Cytosol_ACT"/>
</dbReference>
<dbReference type="AlphaFoldDB" id="A0A840PSC1"/>
<dbReference type="GO" id="GO:0006637">
    <property type="term" value="P:acyl-CoA metabolic process"/>
    <property type="evidence" value="ECO:0007669"/>
    <property type="project" value="TreeGrafter"/>
</dbReference>
<dbReference type="GO" id="GO:0005829">
    <property type="term" value="C:cytosol"/>
    <property type="evidence" value="ECO:0007669"/>
    <property type="project" value="TreeGrafter"/>
</dbReference>
<evidence type="ECO:0000313" key="5">
    <source>
        <dbReference type="EMBL" id="MBB5148883.1"/>
    </source>
</evidence>
<dbReference type="PANTHER" id="PTHR11049:SF24">
    <property type="entry name" value="CYTOSOLIC ACYL COENZYME A THIOESTER HYDROLASE"/>
    <property type="match status" value="1"/>
</dbReference>
<dbReference type="InterPro" id="IPR006683">
    <property type="entry name" value="Thioestr_dom"/>
</dbReference>
<dbReference type="PROSITE" id="PS51770">
    <property type="entry name" value="HOTDOG_ACOT"/>
    <property type="match status" value="1"/>
</dbReference>
<evidence type="ECO:0000313" key="6">
    <source>
        <dbReference type="Proteomes" id="UP000557217"/>
    </source>
</evidence>
<evidence type="ECO:0000256" key="2">
    <source>
        <dbReference type="ARBA" id="ARBA00022801"/>
    </source>
</evidence>
<gene>
    <name evidence="5" type="ORF">HNR36_001269</name>
</gene>
<evidence type="ECO:0000256" key="1">
    <source>
        <dbReference type="ARBA" id="ARBA00010458"/>
    </source>
</evidence>
<dbReference type="InterPro" id="IPR029069">
    <property type="entry name" value="HotDog_dom_sf"/>
</dbReference>
<dbReference type="GO" id="GO:0009062">
    <property type="term" value="P:fatty acid catabolic process"/>
    <property type="evidence" value="ECO:0007669"/>
    <property type="project" value="TreeGrafter"/>
</dbReference>
<dbReference type="EMBL" id="JACHGZ010000011">
    <property type="protein sequence ID" value="MBB5148883.1"/>
    <property type="molecule type" value="Genomic_DNA"/>
</dbReference>
<dbReference type="Gene3D" id="3.10.129.10">
    <property type="entry name" value="Hotdog Thioesterase"/>
    <property type="match status" value="1"/>
</dbReference>
<name>A0A840PSC1_URETH</name>
<protein>
    <submittedName>
        <fullName evidence="5">Acyl-CoA hydrolase</fullName>
    </submittedName>
</protein>